<comment type="caution">
    <text evidence="5">The sequence shown here is derived from an EMBL/GenBank/DDBJ whole genome shotgun (WGS) entry which is preliminary data.</text>
</comment>
<keyword evidence="2" id="KW-0433">Leucine-rich repeat</keyword>
<name>A0AAW0F4I3_9TRYP</name>
<dbReference type="SMART" id="SM00368">
    <property type="entry name" value="LRR_RI"/>
    <property type="match status" value="10"/>
</dbReference>
<keyword evidence="1" id="KW-0343">GTPase activation</keyword>
<evidence type="ECO:0000313" key="5">
    <source>
        <dbReference type="EMBL" id="KAK7201173.1"/>
    </source>
</evidence>
<dbReference type="EMBL" id="JAECZO010000012">
    <property type="protein sequence ID" value="KAK7201173.1"/>
    <property type="molecule type" value="Genomic_DNA"/>
</dbReference>
<dbReference type="PANTHER" id="PTHR24113">
    <property type="entry name" value="RAN GTPASE-ACTIVATING PROTEIN 1"/>
    <property type="match status" value="1"/>
</dbReference>
<dbReference type="GO" id="GO:0031267">
    <property type="term" value="F:small GTPase binding"/>
    <property type="evidence" value="ECO:0007669"/>
    <property type="project" value="TreeGrafter"/>
</dbReference>
<keyword evidence="3" id="KW-0677">Repeat</keyword>
<dbReference type="AlphaFoldDB" id="A0AAW0F4I3"/>
<dbReference type="PANTHER" id="PTHR24113:SF12">
    <property type="entry name" value="RAN GTPASE-ACTIVATING PROTEIN 1"/>
    <property type="match status" value="1"/>
</dbReference>
<proteinExistence type="predicted"/>
<protein>
    <submittedName>
        <fullName evidence="5">Leucine rich repeat/Leucine Rich Repeat/Leucine Rich repeat</fullName>
    </submittedName>
</protein>
<evidence type="ECO:0000256" key="2">
    <source>
        <dbReference type="ARBA" id="ARBA00022614"/>
    </source>
</evidence>
<dbReference type="InterPro" id="IPR027038">
    <property type="entry name" value="RanGap"/>
</dbReference>
<dbReference type="Gene3D" id="3.80.10.10">
    <property type="entry name" value="Ribonuclease Inhibitor"/>
    <property type="match status" value="3"/>
</dbReference>
<evidence type="ECO:0000256" key="3">
    <source>
        <dbReference type="ARBA" id="ARBA00022737"/>
    </source>
</evidence>
<dbReference type="GO" id="GO:0005634">
    <property type="term" value="C:nucleus"/>
    <property type="evidence" value="ECO:0007669"/>
    <property type="project" value="TreeGrafter"/>
</dbReference>
<gene>
    <name evidence="5" type="ORF">NESM_000178700</name>
</gene>
<evidence type="ECO:0000256" key="4">
    <source>
        <dbReference type="SAM" id="MobiDB-lite"/>
    </source>
</evidence>
<dbReference type="GO" id="GO:0005096">
    <property type="term" value="F:GTPase activator activity"/>
    <property type="evidence" value="ECO:0007669"/>
    <property type="project" value="UniProtKB-KW"/>
</dbReference>
<dbReference type="GO" id="GO:0048471">
    <property type="term" value="C:perinuclear region of cytoplasm"/>
    <property type="evidence" value="ECO:0007669"/>
    <property type="project" value="TreeGrafter"/>
</dbReference>
<evidence type="ECO:0000313" key="6">
    <source>
        <dbReference type="Proteomes" id="UP001430356"/>
    </source>
</evidence>
<dbReference type="InterPro" id="IPR032675">
    <property type="entry name" value="LRR_dom_sf"/>
</dbReference>
<reference evidence="5 6" key="1">
    <citation type="journal article" date="2021" name="MBio">
        <title>A New Model Trypanosomatid, Novymonas esmeraldas: Genomic Perception of Its 'Candidatus Pandoraea novymonadis' Endosymbiont.</title>
        <authorList>
            <person name="Zakharova A."/>
            <person name="Saura A."/>
            <person name="Butenko A."/>
            <person name="Podesvova L."/>
            <person name="Warmusova S."/>
            <person name="Kostygov A.Y."/>
            <person name="Nenarokova A."/>
            <person name="Lukes J."/>
            <person name="Opperdoes F.R."/>
            <person name="Yurchenko V."/>
        </authorList>
    </citation>
    <scope>NUCLEOTIDE SEQUENCE [LARGE SCALE GENOMIC DNA]</scope>
    <source>
        <strain evidence="5 6">E262AT.01</strain>
    </source>
</reference>
<accession>A0AAW0F4I3</accession>
<dbReference type="InterPro" id="IPR001611">
    <property type="entry name" value="Leu-rich_rpt"/>
</dbReference>
<feature type="compositionally biased region" description="Polar residues" evidence="4">
    <location>
        <begin position="1"/>
        <end position="15"/>
    </location>
</feature>
<keyword evidence="6" id="KW-1185">Reference proteome</keyword>
<dbReference type="Proteomes" id="UP001430356">
    <property type="component" value="Unassembled WGS sequence"/>
</dbReference>
<dbReference type="SUPFAM" id="SSF52047">
    <property type="entry name" value="RNI-like"/>
    <property type="match status" value="1"/>
</dbReference>
<feature type="compositionally biased region" description="Polar residues" evidence="4">
    <location>
        <begin position="27"/>
        <end position="40"/>
    </location>
</feature>
<evidence type="ECO:0000256" key="1">
    <source>
        <dbReference type="ARBA" id="ARBA00022468"/>
    </source>
</evidence>
<feature type="region of interest" description="Disordered" evidence="4">
    <location>
        <begin position="1"/>
        <end position="47"/>
    </location>
</feature>
<organism evidence="5 6">
    <name type="scientific">Novymonas esmeraldas</name>
    <dbReference type="NCBI Taxonomy" id="1808958"/>
    <lineage>
        <taxon>Eukaryota</taxon>
        <taxon>Discoba</taxon>
        <taxon>Euglenozoa</taxon>
        <taxon>Kinetoplastea</taxon>
        <taxon>Metakinetoplastina</taxon>
        <taxon>Trypanosomatida</taxon>
        <taxon>Trypanosomatidae</taxon>
        <taxon>Novymonas</taxon>
    </lineage>
</organism>
<sequence>MATRSSQSATGTSLTLGRAASGAVPATASTNGTKPRTSFTVVGGGVSDGRRRMQIPWRQISKQQLDSVCRALVDRETDAPIRAIDFMDNQLGPTAALKIASCLESSPVTEVFICYNDIGKEGCDGLAGVVNLSHSLQVLDIRGNHLSASDVHRLLRSVSMSTALMRLGLASNKLGPEGAALVSKALERNTYLSSLDLSVNELGPSGAECIAGILRNPVSALQVLQLHGNYLGPSGVSSICDAVKANKELKRLTLGNNHATDEAAGAIAAMLELNYTLEELDIRLNTLTAGGVKLIAQQGLAKNTSLRVLSLSGNEVGPIGANELTHVLSAHQRSVLEQLDLSSCGLTASGGVRIASLLSTSISLKEVNLSDNALDDEAAVRLAQNITDGIAISVVDVSCNDIGEEGASQLIDAALRNAQLVALVTHGNNISRVAQKKMDNLLEERLTKNRVLSRHTALYQQQKLTQQQQHAARGAPAPSATAA</sequence>
<dbReference type="GO" id="GO:0006913">
    <property type="term" value="P:nucleocytoplasmic transport"/>
    <property type="evidence" value="ECO:0007669"/>
    <property type="project" value="TreeGrafter"/>
</dbReference>
<dbReference type="Pfam" id="PF13516">
    <property type="entry name" value="LRR_6"/>
    <property type="match status" value="6"/>
</dbReference>
<dbReference type="GO" id="GO:0005829">
    <property type="term" value="C:cytosol"/>
    <property type="evidence" value="ECO:0007669"/>
    <property type="project" value="TreeGrafter"/>
</dbReference>
<feature type="region of interest" description="Disordered" evidence="4">
    <location>
        <begin position="462"/>
        <end position="483"/>
    </location>
</feature>